<reference evidence="2" key="1">
    <citation type="submission" date="2022-11" db="UniProtKB">
        <authorList>
            <consortium name="WormBaseParasite"/>
        </authorList>
    </citation>
    <scope>IDENTIFICATION</scope>
</reference>
<accession>A0A914XE04</accession>
<protein>
    <submittedName>
        <fullName evidence="2">Uncharacterized protein</fullName>
    </submittedName>
</protein>
<dbReference type="WBParaSite" id="PSAMB.scaffold7231size7992.g29789.t1">
    <property type="protein sequence ID" value="PSAMB.scaffold7231size7992.g29789.t1"/>
    <property type="gene ID" value="PSAMB.scaffold7231size7992.g29789"/>
</dbReference>
<sequence length="58" mass="6204">LADRPSPPALLFSPLYRAVRYEVRGWLLDDDAESGPVCLGAVPDYGIAPPDLPIATVP</sequence>
<proteinExistence type="predicted"/>
<organism evidence="1 2">
    <name type="scientific">Plectus sambesii</name>
    <dbReference type="NCBI Taxonomy" id="2011161"/>
    <lineage>
        <taxon>Eukaryota</taxon>
        <taxon>Metazoa</taxon>
        <taxon>Ecdysozoa</taxon>
        <taxon>Nematoda</taxon>
        <taxon>Chromadorea</taxon>
        <taxon>Plectida</taxon>
        <taxon>Plectina</taxon>
        <taxon>Plectoidea</taxon>
        <taxon>Plectidae</taxon>
        <taxon>Plectus</taxon>
    </lineage>
</organism>
<keyword evidence="1" id="KW-1185">Reference proteome</keyword>
<dbReference type="Proteomes" id="UP000887566">
    <property type="component" value="Unplaced"/>
</dbReference>
<evidence type="ECO:0000313" key="1">
    <source>
        <dbReference type="Proteomes" id="UP000887566"/>
    </source>
</evidence>
<name>A0A914XE04_9BILA</name>
<dbReference type="AlphaFoldDB" id="A0A914XE04"/>
<evidence type="ECO:0000313" key="2">
    <source>
        <dbReference type="WBParaSite" id="PSAMB.scaffold7231size7992.g29789.t1"/>
    </source>
</evidence>